<feature type="domain" description="DUF2314" evidence="1">
    <location>
        <begin position="49"/>
        <end position="159"/>
    </location>
</feature>
<dbReference type="AlphaFoldDB" id="A0A4Q1VQN1"/>
<accession>A0A4Q1VQN1</accession>
<evidence type="ECO:0000313" key="3">
    <source>
        <dbReference type="Proteomes" id="UP000290819"/>
    </source>
</evidence>
<evidence type="ECO:0000259" key="1">
    <source>
        <dbReference type="Pfam" id="PF10077"/>
    </source>
</evidence>
<dbReference type="Proteomes" id="UP000290819">
    <property type="component" value="Unassembled WGS sequence"/>
</dbReference>
<proteinExistence type="predicted"/>
<name>A0A4Q1VQN1_9BRAD</name>
<dbReference type="InterPro" id="IPR018756">
    <property type="entry name" value="DUF2314"/>
</dbReference>
<dbReference type="OrthoDB" id="121776at2"/>
<dbReference type="Pfam" id="PF10077">
    <property type="entry name" value="DUF2314"/>
    <property type="match status" value="1"/>
</dbReference>
<organism evidence="2 3">
    <name type="scientific">Bradyrhizobium betae</name>
    <dbReference type="NCBI Taxonomy" id="244734"/>
    <lineage>
        <taxon>Bacteria</taxon>
        <taxon>Pseudomonadati</taxon>
        <taxon>Pseudomonadota</taxon>
        <taxon>Alphaproteobacteria</taxon>
        <taxon>Hyphomicrobiales</taxon>
        <taxon>Nitrobacteraceae</taxon>
        <taxon>Bradyrhizobium</taxon>
    </lineage>
</organism>
<dbReference type="EMBL" id="MZXW01000005">
    <property type="protein sequence ID" value="RXT53680.1"/>
    <property type="molecule type" value="Genomic_DNA"/>
</dbReference>
<keyword evidence="3" id="KW-1185">Reference proteome</keyword>
<protein>
    <recommendedName>
        <fullName evidence="1">DUF2314 domain-containing protein</fullName>
    </recommendedName>
</protein>
<comment type="caution">
    <text evidence="2">The sequence shown here is derived from an EMBL/GenBank/DDBJ whole genome shotgun (WGS) entry which is preliminary data.</text>
</comment>
<gene>
    <name evidence="2" type="ORF">B5V03_02640</name>
</gene>
<evidence type="ECO:0000313" key="2">
    <source>
        <dbReference type="EMBL" id="RXT53680.1"/>
    </source>
</evidence>
<sequence>MATKLSPSLKWAVLAVVTGVSVFGILSIGPVHEVSADDHSPVVDVRTTDPEMNTAIARARGTLPTFWASYEAPKPSESGHSLKVRFSTRKGGEHIWIAEVKKQPGGTYTGLFANEPRDLPGKHAGDAVKFSEADISDWMFMRNGKIVGGETIKPTLKSLPKADADAIRARMEHP</sequence>
<dbReference type="RefSeq" id="WP_129267731.1">
    <property type="nucleotide sequence ID" value="NZ_MZXW01000005.1"/>
</dbReference>
<reference evidence="2 3" key="1">
    <citation type="submission" date="2017-03" db="EMBL/GenBank/DDBJ databases">
        <authorList>
            <person name="Safronova V.I."/>
            <person name="Sazanova A.L."/>
            <person name="Chirak E.R."/>
        </authorList>
    </citation>
    <scope>NUCLEOTIDE SEQUENCE [LARGE SCALE GENOMIC DNA]</scope>
    <source>
        <strain evidence="2 3">Opo-243</strain>
    </source>
</reference>